<dbReference type="PANTHER" id="PTHR37561">
    <property type="entry name" value="F-BOX DOMAIN-CONTAINING PROTEIN"/>
    <property type="match status" value="1"/>
</dbReference>
<evidence type="ECO:0000313" key="2">
    <source>
        <dbReference type="EMBL" id="KAG5505017.1"/>
    </source>
</evidence>
<sequence>MLKKTTKKANEVVMEDPLGTVIRRGSSCINADALPVVSARACVQPQRSSKRMLNQEISLVMLILAAQTVTGMVNIQDSVLSTELVADSQSFGGRPSLKNENHSSSSSYYSSASSDKHVPFTDVSQGISLSGRDSDVEEDFDDDEEEVSVALFASQATTPLCTKTHFIQNEDVWENIFSFLSWRVAMQVRGVSRFHFRQSLPRVTVARMPQSKVPAIFIPCLDDLDNEDMGAEADLTPQHQNPWSCSHCGLFNAKGSVCGNNRCQQPRPQSGQRLFLGQLRRNGTVPMVRWLVNTVFNAPTGALISVENRRNTHTQRGKGCAWATISDEASVKRMLDADHRLFFDSVNGVEGVWLVPKGRDKALQSEVSMRYGGSAHPKHMPRGPIVVETPSVPAYVAPSGSQANSTKSKDGDQTGEAHGDTVRGATAFPYSPVTQSSRSGSSYHPTCTSLPPYPFPKEIHSAKVDTTAQFHSYNAVSVLIPCSVPGLDFVRPGVYRLNPYTVFVW</sequence>
<organism evidence="2 3">
    <name type="scientific">Porcisia hertigi</name>
    <dbReference type="NCBI Taxonomy" id="2761500"/>
    <lineage>
        <taxon>Eukaryota</taxon>
        <taxon>Discoba</taxon>
        <taxon>Euglenozoa</taxon>
        <taxon>Kinetoplastea</taxon>
        <taxon>Metakinetoplastina</taxon>
        <taxon>Trypanosomatida</taxon>
        <taxon>Trypanosomatidae</taxon>
        <taxon>Leishmaniinae</taxon>
        <taxon>Porcisia</taxon>
    </lineage>
</organism>
<comment type="caution">
    <text evidence="2">The sequence shown here is derived from an EMBL/GenBank/DDBJ whole genome shotgun (WGS) entry which is preliminary data.</text>
</comment>
<feature type="compositionally biased region" description="Polar residues" evidence="1">
    <location>
        <begin position="432"/>
        <end position="445"/>
    </location>
</feature>
<feature type="region of interest" description="Disordered" evidence="1">
    <location>
        <begin position="91"/>
        <end position="116"/>
    </location>
</feature>
<feature type="compositionally biased region" description="Basic and acidic residues" evidence="1">
    <location>
        <begin position="407"/>
        <end position="421"/>
    </location>
</feature>
<name>A0A836HSK2_9TRYP</name>
<dbReference type="PANTHER" id="PTHR37561:SF3">
    <property type="entry name" value="F-BOX DOMAIN-CONTAINING PROTEIN"/>
    <property type="match status" value="1"/>
</dbReference>
<gene>
    <name evidence="2" type="ORF">JKF63_04464</name>
</gene>
<dbReference type="OrthoDB" id="260412at2759"/>
<dbReference type="RefSeq" id="XP_067757278.1">
    <property type="nucleotide sequence ID" value="XM_067900449.1"/>
</dbReference>
<dbReference type="GeneID" id="94290526"/>
<proteinExistence type="predicted"/>
<protein>
    <submittedName>
        <fullName evidence="2">Uncharacterized protein</fullName>
    </submittedName>
</protein>
<evidence type="ECO:0000256" key="1">
    <source>
        <dbReference type="SAM" id="MobiDB-lite"/>
    </source>
</evidence>
<dbReference type="KEGG" id="phet:94290526"/>
<dbReference type="AlphaFoldDB" id="A0A836HSK2"/>
<dbReference type="Proteomes" id="UP000674318">
    <property type="component" value="Unassembled WGS sequence"/>
</dbReference>
<evidence type="ECO:0000313" key="3">
    <source>
        <dbReference type="Proteomes" id="UP000674318"/>
    </source>
</evidence>
<dbReference type="EMBL" id="JAFJZO010000022">
    <property type="protein sequence ID" value="KAG5505017.1"/>
    <property type="molecule type" value="Genomic_DNA"/>
</dbReference>
<reference evidence="2 3" key="1">
    <citation type="submission" date="2021-02" db="EMBL/GenBank/DDBJ databases">
        <title>Porcisia hertigi Genome sequencing and assembly.</title>
        <authorList>
            <person name="Almutairi H."/>
            <person name="Gatherer D."/>
        </authorList>
    </citation>
    <scope>NUCLEOTIDE SEQUENCE [LARGE SCALE GENOMIC DNA]</scope>
    <source>
        <strain evidence="2 3">C119</strain>
    </source>
</reference>
<feature type="region of interest" description="Disordered" evidence="1">
    <location>
        <begin position="395"/>
        <end position="445"/>
    </location>
</feature>
<feature type="compositionally biased region" description="Low complexity" evidence="1">
    <location>
        <begin position="103"/>
        <end position="113"/>
    </location>
</feature>
<keyword evidence="3" id="KW-1185">Reference proteome</keyword>
<accession>A0A836HSK2</accession>